<dbReference type="Proteomes" id="UP000654279">
    <property type="component" value="Unassembled WGS sequence"/>
</dbReference>
<proteinExistence type="predicted"/>
<reference evidence="1" key="1">
    <citation type="submission" date="2020-08" db="EMBL/GenBank/DDBJ databases">
        <title>Genome public.</title>
        <authorList>
            <person name="Liu C."/>
            <person name="Sun Q."/>
        </authorList>
    </citation>
    <scope>NUCLEOTIDE SEQUENCE</scope>
    <source>
        <strain evidence="1">NSJ-44</strain>
    </source>
</reference>
<accession>A0A926HMM2</accession>
<dbReference type="RefSeq" id="WP_138296632.1">
    <property type="nucleotide sequence ID" value="NZ_JACRSO010000004.1"/>
</dbReference>
<sequence>MEQGRKYLGVVAHYAPDGRLTPRSIEWEDGRLYRIDRVLDARPMRSLKAQGTGTRYAVVIGRTRAYLYFEDSRWWLERM</sequence>
<dbReference type="EMBL" id="JACRSO010000004">
    <property type="protein sequence ID" value="MBC8529699.1"/>
    <property type="molecule type" value="Genomic_DNA"/>
</dbReference>
<gene>
    <name evidence="1" type="ORF">H8699_09690</name>
</gene>
<comment type="caution">
    <text evidence="1">The sequence shown here is derived from an EMBL/GenBank/DDBJ whole genome shotgun (WGS) entry which is preliminary data.</text>
</comment>
<evidence type="ECO:0000313" key="2">
    <source>
        <dbReference type="Proteomes" id="UP000654279"/>
    </source>
</evidence>
<protein>
    <submittedName>
        <fullName evidence="1">Uncharacterized protein</fullName>
    </submittedName>
</protein>
<organism evidence="1 2">
    <name type="scientific">Luoshenia tenuis</name>
    <dbReference type="NCBI Taxonomy" id="2763654"/>
    <lineage>
        <taxon>Bacteria</taxon>
        <taxon>Bacillati</taxon>
        <taxon>Bacillota</taxon>
        <taxon>Clostridia</taxon>
        <taxon>Christensenellales</taxon>
        <taxon>Christensenellaceae</taxon>
        <taxon>Luoshenia</taxon>
    </lineage>
</organism>
<keyword evidence="2" id="KW-1185">Reference proteome</keyword>
<name>A0A926HMM2_9FIRM</name>
<evidence type="ECO:0000313" key="1">
    <source>
        <dbReference type="EMBL" id="MBC8529699.1"/>
    </source>
</evidence>
<dbReference type="AlphaFoldDB" id="A0A926HMM2"/>